<feature type="domain" description="Rubisco LSMT substrate-binding" evidence="19">
    <location>
        <begin position="325"/>
        <end position="441"/>
    </location>
</feature>
<evidence type="ECO:0000256" key="5">
    <source>
        <dbReference type="ARBA" id="ARBA00022691"/>
    </source>
</evidence>
<dbReference type="GO" id="GO:0032259">
    <property type="term" value="P:methylation"/>
    <property type="evidence" value="ECO:0007669"/>
    <property type="project" value="UniProtKB-KW"/>
</dbReference>
<keyword evidence="14 15" id="KW-0539">Nucleus</keyword>
<dbReference type="GO" id="GO:0006260">
    <property type="term" value="P:DNA replication"/>
    <property type="evidence" value="ECO:0007669"/>
    <property type="project" value="UniProtKB-KW"/>
</dbReference>
<dbReference type="FunFam" id="2.40.50.140:FF:000090">
    <property type="entry name" value="Replication protein A subunit"/>
    <property type="match status" value="1"/>
</dbReference>
<dbReference type="InterPro" id="IPR013955">
    <property type="entry name" value="Rep_factor-A_C"/>
</dbReference>
<organism evidence="21 22">
    <name type="scientific">Elliptochloris bilobata</name>
    <dbReference type="NCBI Taxonomy" id="381761"/>
    <lineage>
        <taxon>Eukaryota</taxon>
        <taxon>Viridiplantae</taxon>
        <taxon>Chlorophyta</taxon>
        <taxon>core chlorophytes</taxon>
        <taxon>Trebouxiophyceae</taxon>
        <taxon>Trebouxiophyceae incertae sedis</taxon>
        <taxon>Elliptochloris clade</taxon>
        <taxon>Elliptochloris</taxon>
    </lineage>
</organism>
<protein>
    <recommendedName>
        <fullName evidence="15">Replication protein A subunit</fullName>
    </recommendedName>
</protein>
<evidence type="ECO:0000256" key="4">
    <source>
        <dbReference type="ARBA" id="ARBA00022679"/>
    </source>
</evidence>
<dbReference type="GO" id="GO:0006281">
    <property type="term" value="P:DNA repair"/>
    <property type="evidence" value="ECO:0007669"/>
    <property type="project" value="UniProtKB-KW"/>
</dbReference>
<evidence type="ECO:0000259" key="17">
    <source>
        <dbReference type="Pfam" id="PF04057"/>
    </source>
</evidence>
<feature type="compositionally biased region" description="Gly residues" evidence="16">
    <location>
        <begin position="621"/>
        <end position="652"/>
    </location>
</feature>
<dbReference type="NCBIfam" id="TIGR00617">
    <property type="entry name" value="rpa1"/>
    <property type="match status" value="1"/>
</dbReference>
<comment type="caution">
    <text evidence="21">The sequence shown here is derived from an EMBL/GenBank/DDBJ whole genome shotgun (WGS) entry which is preliminary data.</text>
</comment>
<dbReference type="InterPro" id="IPR007199">
    <property type="entry name" value="Rep_factor-A_N"/>
</dbReference>
<comment type="subcellular location">
    <subcellularLocation>
        <location evidence="1 15">Nucleus</location>
    </subcellularLocation>
</comment>
<keyword evidence="5" id="KW-0949">S-adenosyl-L-methionine</keyword>
<name>A0AAW1RHX8_9CHLO</name>
<dbReference type="Gene3D" id="3.90.1420.10">
    <property type="entry name" value="Rubisco LSMT, substrate-binding domain"/>
    <property type="match status" value="1"/>
</dbReference>
<feature type="region of interest" description="Disordered" evidence="16">
    <location>
        <begin position="618"/>
        <end position="667"/>
    </location>
</feature>
<feature type="domain" description="Replication factor-A protein 1 N-terminal" evidence="17">
    <location>
        <begin position="506"/>
        <end position="602"/>
    </location>
</feature>
<evidence type="ECO:0000259" key="20">
    <source>
        <dbReference type="Pfam" id="PF16900"/>
    </source>
</evidence>
<dbReference type="InterPro" id="IPR047192">
    <property type="entry name" value="Euk_RPA1_DBD_C"/>
</dbReference>
<dbReference type="InterPro" id="IPR015353">
    <property type="entry name" value="Rubisco_LSMT_subst-bd"/>
</dbReference>
<evidence type="ECO:0000313" key="22">
    <source>
        <dbReference type="Proteomes" id="UP001445335"/>
    </source>
</evidence>
<dbReference type="Pfam" id="PF04057">
    <property type="entry name" value="Rep-A_N"/>
    <property type="match status" value="1"/>
</dbReference>
<comment type="function">
    <text evidence="15">Component of the replication protein A complex (RPA) required for DNA recombination, repair and replication. The activity of RPA is mediated by single-stranded DNA binding and protein interactions. Probably involved in repair of double-strand DNA breaks (DSBs) induced by genotoxic stresses.</text>
</comment>
<evidence type="ECO:0000256" key="12">
    <source>
        <dbReference type="ARBA" id="ARBA00023172"/>
    </source>
</evidence>
<dbReference type="GO" id="GO:0005634">
    <property type="term" value="C:nucleus"/>
    <property type="evidence" value="ECO:0007669"/>
    <property type="project" value="UniProtKB-SubCell"/>
</dbReference>
<accession>A0AAW1RHX8</accession>
<gene>
    <name evidence="21" type="ORF">WJX81_005315</name>
</gene>
<keyword evidence="4" id="KW-0808">Transferase</keyword>
<dbReference type="GO" id="GO:0016279">
    <property type="term" value="F:protein-lysine N-methyltransferase activity"/>
    <property type="evidence" value="ECO:0007669"/>
    <property type="project" value="TreeGrafter"/>
</dbReference>
<evidence type="ECO:0000256" key="9">
    <source>
        <dbReference type="ARBA" id="ARBA00022771"/>
    </source>
</evidence>
<keyword evidence="11 15" id="KW-0238">DNA-binding</keyword>
<keyword evidence="13" id="KW-0234">DNA repair</keyword>
<dbReference type="CDD" id="cd04474">
    <property type="entry name" value="RPA1_DBD_A"/>
    <property type="match status" value="1"/>
</dbReference>
<dbReference type="SUPFAM" id="SSF50249">
    <property type="entry name" value="Nucleic acid-binding proteins"/>
    <property type="match status" value="4"/>
</dbReference>
<keyword evidence="12" id="KW-0233">DNA recombination</keyword>
<evidence type="ECO:0000256" key="3">
    <source>
        <dbReference type="ARBA" id="ARBA00022603"/>
    </source>
</evidence>
<dbReference type="GO" id="GO:0003677">
    <property type="term" value="F:DNA binding"/>
    <property type="evidence" value="ECO:0007669"/>
    <property type="project" value="UniProtKB-KW"/>
</dbReference>
<evidence type="ECO:0000256" key="16">
    <source>
        <dbReference type="SAM" id="MobiDB-lite"/>
    </source>
</evidence>
<evidence type="ECO:0000256" key="11">
    <source>
        <dbReference type="ARBA" id="ARBA00023125"/>
    </source>
</evidence>
<comment type="similarity">
    <text evidence="2 15">Belongs to the replication factor A protein 1 family.</text>
</comment>
<dbReference type="Proteomes" id="UP001445335">
    <property type="component" value="Unassembled WGS sequence"/>
</dbReference>
<dbReference type="SUPFAM" id="SSF81822">
    <property type="entry name" value="RuBisCo LSMT C-terminal, substrate-binding domain"/>
    <property type="match status" value="1"/>
</dbReference>
<dbReference type="FunFam" id="2.40.50.140:FF:000064">
    <property type="entry name" value="Replication protein A subunit"/>
    <property type="match status" value="1"/>
</dbReference>
<dbReference type="InterPro" id="IPR046341">
    <property type="entry name" value="SET_dom_sf"/>
</dbReference>
<keyword evidence="3" id="KW-0489">Methyltransferase</keyword>
<dbReference type="Pfam" id="PF16900">
    <property type="entry name" value="REPA_OB_2"/>
    <property type="match status" value="1"/>
</dbReference>
<dbReference type="CDD" id="cd04475">
    <property type="entry name" value="RPA1_DBD_B"/>
    <property type="match status" value="1"/>
</dbReference>
<evidence type="ECO:0000313" key="21">
    <source>
        <dbReference type="EMBL" id="KAK9833434.1"/>
    </source>
</evidence>
<keyword evidence="10 15" id="KW-0862">Zinc</keyword>
<evidence type="ECO:0000256" key="7">
    <source>
        <dbReference type="ARBA" id="ARBA00022723"/>
    </source>
</evidence>
<dbReference type="Pfam" id="PF09273">
    <property type="entry name" value="Rubis-subs-bind"/>
    <property type="match status" value="1"/>
</dbReference>
<dbReference type="InterPro" id="IPR031657">
    <property type="entry name" value="REPA_OB_2"/>
</dbReference>
<keyword evidence="8" id="KW-0227">DNA damage</keyword>
<evidence type="ECO:0000259" key="18">
    <source>
        <dbReference type="Pfam" id="PF08646"/>
    </source>
</evidence>
<dbReference type="EMBL" id="JALJOU010000036">
    <property type="protein sequence ID" value="KAK9833434.1"/>
    <property type="molecule type" value="Genomic_DNA"/>
</dbReference>
<keyword evidence="6 15" id="KW-0235">DNA replication</keyword>
<dbReference type="Pfam" id="PF08646">
    <property type="entry name" value="Rep_fac-A_C"/>
    <property type="match status" value="1"/>
</dbReference>
<proteinExistence type="inferred from homology"/>
<dbReference type="GO" id="GO:0007140">
    <property type="term" value="P:male meiotic nuclear division"/>
    <property type="evidence" value="ECO:0007669"/>
    <property type="project" value="UniProtKB-ARBA"/>
</dbReference>
<dbReference type="GO" id="GO:0006310">
    <property type="term" value="P:DNA recombination"/>
    <property type="evidence" value="ECO:0007669"/>
    <property type="project" value="UniProtKB-KW"/>
</dbReference>
<dbReference type="Gene3D" id="2.40.50.140">
    <property type="entry name" value="Nucleic acid-binding proteins"/>
    <property type="match status" value="4"/>
</dbReference>
<dbReference type="InterPro" id="IPR012340">
    <property type="entry name" value="NA-bd_OB-fold"/>
</dbReference>
<comment type="subunit">
    <text evidence="15">Heterotrimer of RPA1, RPA2 and RPA3 (canonical replication protein A complex).</text>
</comment>
<evidence type="ECO:0000256" key="13">
    <source>
        <dbReference type="ARBA" id="ARBA00023204"/>
    </source>
</evidence>
<evidence type="ECO:0000256" key="10">
    <source>
        <dbReference type="ARBA" id="ARBA00022833"/>
    </source>
</evidence>
<dbReference type="CDD" id="cd04477">
    <property type="entry name" value="RPA1N"/>
    <property type="match status" value="1"/>
</dbReference>
<dbReference type="FunFam" id="2.40.50.140:FF:000117">
    <property type="entry name" value="Replication protein A subunit"/>
    <property type="match status" value="1"/>
</dbReference>
<reference evidence="21 22" key="1">
    <citation type="journal article" date="2024" name="Nat. Commun.">
        <title>Phylogenomics reveals the evolutionary origins of lichenization in chlorophyte algae.</title>
        <authorList>
            <person name="Puginier C."/>
            <person name="Libourel C."/>
            <person name="Otte J."/>
            <person name="Skaloud P."/>
            <person name="Haon M."/>
            <person name="Grisel S."/>
            <person name="Petersen M."/>
            <person name="Berrin J.G."/>
            <person name="Delaux P.M."/>
            <person name="Dal Grande F."/>
            <person name="Keller J."/>
        </authorList>
    </citation>
    <scope>NUCLEOTIDE SEQUENCE [LARGE SCALE GENOMIC DNA]</scope>
    <source>
        <strain evidence="21 22">SAG 245.80</strain>
    </source>
</reference>
<sequence length="1346" mass="139533">MLALSAPPEGIAREAHSLKVPSLLWQAPQHGRICSGNVHQDAGAKGRRRGCIRRAAVLQQAHAEAGLAELSALHSALSREHEQLVAPAAVADGLGFVATRDVRPGEVLAEVPADGVATVEDVRLTPAATALAEGRGELSALALWLLAERAVGSPKWAPLLATLPEAVESPVLWPAEQRADLLRGSPVLREAEARAAAVDAEWAQLAPQLAADPQRYPPGVYSREGFGAALATVVARVAYLPSAGCFAVAPLLCAARRTGDEAGAELDYNPAREAVTLTAARPYRRGEEVAVRDGRPNGELLLATGALEDDNPADCLSVQVGLVQADRMYAAKRQIVESLGLGTVQEFPVFRDRMPQQLLAYLRLARLQDANLLAKVSFEEDVMLSPANEYEVLQLLLGECRERLAAYAGPAEEDLKLLQGGRLAPRERLAARLRLAEKRVLQSTMDAVRRRLAPIRGIPTKGGGMSDPNADLRDIFATIESLPKLPSTVEQGCKDASGIMGTPALDAGAIQAICQGSELNSNPVLQCIGVKLMQSNNASNERYRLAMSDGQLWMSGMLATQLNELVKSNQIGPGVIMRVEEFITNELQNKRFMIILGLQILGSAQQIGKPVEYGVAAAPSSGGGARPGGPGGPTTNGGGPDGGPQANGGAFGGAPQAGRGYGAQQNGAAPAAYNAGGPGAYGGGVNGGSGAYGGTGAFGGGGTGAYGRDPGSNVYGVGGGRGAAGAGGRGGYGAAAAPNYRATGAPVARDDAPPRIVPIASLNAYQSRWTIKARVTQRDEVRNWSNARGTGKVFSFTLLDAAGGEIRACAFNEACERFFPIVQVGAVIMLSKASLKPKRDNKFNNSRHEYEIFLENQSVVEVCADDQDAANIPKMLYHFRKIAQLEQVAPNEMVDVIGVVDRVEPSTTIQRRDGSEAHKRNVYIRDDSGTSVDVTLWGAYCSNPGGQLEELLGQGQHPLLAVKNAKVSDFGGRTLSSVSSSVVTVDPDTPEAGVLRHWYDAGGGAAAAVASLTGSGGGGVGRDRRITVGMIDSENLGGSDPVSGEAKPAFVQLCATVTHIRAENVSYPACTLPKGGPGGRQCNKKLTEQDGGSWWCESCAQASVPEYRYVLQVTVMDHTGSETVTMFQEQGSELMGCSANELKELEDTPAYDKRIAGAKLRELLIKAKIYSDTWNDEQRRKVNVQKLESVDYVKESQVMVDLVHKLDRGQPIMEPLPERPVGGYGGAAPAGVYGGGGFGGGGGSKFGGGGGGFGSGGGGFGSSGGGFVAGGGAGYGGGGGGGFQGPVGGNAYGGGGGNAGAAYGAGYGSTAGRSGGFGGNQKVQMGGTHGQHYDGPIGGGWGGTGI</sequence>
<dbReference type="Gene3D" id="3.90.1410.10">
    <property type="entry name" value="set domain protein methyltransferase, domain 1"/>
    <property type="match status" value="1"/>
</dbReference>
<dbReference type="SUPFAM" id="SSF82199">
    <property type="entry name" value="SET domain"/>
    <property type="match status" value="1"/>
</dbReference>
<evidence type="ECO:0000256" key="1">
    <source>
        <dbReference type="ARBA" id="ARBA00004123"/>
    </source>
</evidence>
<keyword evidence="22" id="KW-1185">Reference proteome</keyword>
<keyword evidence="9 15" id="KW-0863">Zinc-finger</keyword>
<dbReference type="InterPro" id="IPR050600">
    <property type="entry name" value="SETD3_SETD6_MTase"/>
</dbReference>
<evidence type="ECO:0000256" key="8">
    <source>
        <dbReference type="ARBA" id="ARBA00022763"/>
    </source>
</evidence>
<dbReference type="InterPro" id="IPR036464">
    <property type="entry name" value="Rubisco_LSMT_subst-bd_sf"/>
</dbReference>
<dbReference type="FunFam" id="2.40.50.140:FF:000041">
    <property type="entry name" value="Replication protein A subunit"/>
    <property type="match status" value="1"/>
</dbReference>
<dbReference type="CDD" id="cd04476">
    <property type="entry name" value="RPA1_DBD_C"/>
    <property type="match status" value="1"/>
</dbReference>
<feature type="domain" description="Replication factor A C-terminal" evidence="18">
    <location>
        <begin position="1050"/>
        <end position="1198"/>
    </location>
</feature>
<feature type="domain" description="Replication protein A OB" evidence="20">
    <location>
        <begin position="882"/>
        <end position="986"/>
    </location>
</feature>
<dbReference type="PANTHER" id="PTHR13271:SF93">
    <property type="entry name" value="SET DOMAIN-CONTAINING PROTEIN"/>
    <property type="match status" value="1"/>
</dbReference>
<dbReference type="GO" id="GO:0008270">
    <property type="term" value="F:zinc ion binding"/>
    <property type="evidence" value="ECO:0007669"/>
    <property type="project" value="UniProtKB-KW"/>
</dbReference>
<evidence type="ECO:0000256" key="6">
    <source>
        <dbReference type="ARBA" id="ARBA00022705"/>
    </source>
</evidence>
<dbReference type="InterPro" id="IPR004591">
    <property type="entry name" value="Rfa1"/>
</dbReference>
<feature type="compositionally biased region" description="Low complexity" evidence="16">
    <location>
        <begin position="653"/>
        <end position="667"/>
    </location>
</feature>
<evidence type="ECO:0000256" key="14">
    <source>
        <dbReference type="ARBA" id="ARBA00023242"/>
    </source>
</evidence>
<evidence type="ECO:0000256" key="2">
    <source>
        <dbReference type="ARBA" id="ARBA00005690"/>
    </source>
</evidence>
<keyword evidence="7 15" id="KW-0479">Metal-binding</keyword>
<evidence type="ECO:0000259" key="19">
    <source>
        <dbReference type="Pfam" id="PF09273"/>
    </source>
</evidence>
<evidence type="ECO:0000256" key="15">
    <source>
        <dbReference type="RuleBase" id="RU364130"/>
    </source>
</evidence>
<dbReference type="PANTHER" id="PTHR13271">
    <property type="entry name" value="UNCHARACTERIZED PUTATIVE METHYLTRANSFERASE"/>
    <property type="match status" value="1"/>
</dbReference>